<evidence type="ECO:0008006" key="4">
    <source>
        <dbReference type="Google" id="ProtNLM"/>
    </source>
</evidence>
<gene>
    <name evidence="2" type="ORF">WAT24_15940</name>
</gene>
<evidence type="ECO:0000313" key="2">
    <source>
        <dbReference type="EMBL" id="MEI7038246.1"/>
    </source>
</evidence>
<evidence type="ECO:0000256" key="1">
    <source>
        <dbReference type="SAM" id="SignalP"/>
    </source>
</evidence>
<feature type="signal peptide" evidence="1">
    <location>
        <begin position="1"/>
        <end position="21"/>
    </location>
</feature>
<name>A0ABU8JGR4_9GAMM</name>
<reference evidence="2 3" key="1">
    <citation type="journal article" date="2014" name="Int. J. Syst. Evol. Microbiol.">
        <title>Fulvimonas yonginensis sp. nov., isolated from greenhouse soil, and emended description of the genus Fulvimonas.</title>
        <authorList>
            <person name="Ahn J.H."/>
            <person name="Kim S.J."/>
            <person name="Weon H.Y."/>
            <person name="Hong S.B."/>
            <person name="Seok S.J."/>
            <person name="Kwon S.W."/>
        </authorList>
    </citation>
    <scope>NUCLEOTIDE SEQUENCE [LARGE SCALE GENOMIC DNA]</scope>
    <source>
        <strain evidence="2 3">KACC 16952</strain>
    </source>
</reference>
<feature type="chain" id="PRO_5046394957" description="CNP1-like family protein" evidence="1">
    <location>
        <begin position="22"/>
        <end position="169"/>
    </location>
</feature>
<dbReference type="Proteomes" id="UP001381174">
    <property type="component" value="Unassembled WGS sequence"/>
</dbReference>
<proteinExistence type="predicted"/>
<dbReference type="EMBL" id="JBBBNY010000018">
    <property type="protein sequence ID" value="MEI7038246.1"/>
    <property type="molecule type" value="Genomic_DNA"/>
</dbReference>
<sequence length="169" mass="18293">MSLFRSTLLAGTLLLAGNAHATEVDMAGGVSFNTPDNWVPIMETQGDPEVRVFQVPDPSPTASRSLARVSVTVKQVDDLAAFERYVAGATQKAKTLAAYQPAGQPDGPNSYAYTAQESGSPYRYSERYWFRNNRAIQLRCVRPDRSEAGAAWASAFDKGCDAIAADLAR</sequence>
<comment type="caution">
    <text evidence="2">The sequence shown here is derived from an EMBL/GenBank/DDBJ whole genome shotgun (WGS) entry which is preliminary data.</text>
</comment>
<organism evidence="2 3">
    <name type="scientific">Fulvimonas yonginensis</name>
    <dbReference type="NCBI Taxonomy" id="1495200"/>
    <lineage>
        <taxon>Bacteria</taxon>
        <taxon>Pseudomonadati</taxon>
        <taxon>Pseudomonadota</taxon>
        <taxon>Gammaproteobacteria</taxon>
        <taxon>Lysobacterales</taxon>
        <taxon>Rhodanobacteraceae</taxon>
        <taxon>Fulvimonas</taxon>
    </lineage>
</organism>
<evidence type="ECO:0000313" key="3">
    <source>
        <dbReference type="Proteomes" id="UP001381174"/>
    </source>
</evidence>
<dbReference type="RefSeq" id="WP_336808887.1">
    <property type="nucleotide sequence ID" value="NZ_JBBBNY010000018.1"/>
</dbReference>
<keyword evidence="1" id="KW-0732">Signal</keyword>
<protein>
    <recommendedName>
        <fullName evidence="4">CNP1-like family protein</fullName>
    </recommendedName>
</protein>
<accession>A0ABU8JGR4</accession>
<keyword evidence="3" id="KW-1185">Reference proteome</keyword>